<dbReference type="GO" id="GO:0005911">
    <property type="term" value="C:cell-cell junction"/>
    <property type="evidence" value="ECO:0007669"/>
    <property type="project" value="TreeGrafter"/>
</dbReference>
<dbReference type="GO" id="GO:0005886">
    <property type="term" value="C:plasma membrane"/>
    <property type="evidence" value="ECO:0007669"/>
    <property type="project" value="TreeGrafter"/>
</dbReference>
<dbReference type="SMART" id="SM00060">
    <property type="entry name" value="FN3"/>
    <property type="match status" value="1"/>
</dbReference>
<keyword evidence="5" id="KW-0393">Immunoglobulin domain</keyword>
<dbReference type="InterPro" id="IPR013783">
    <property type="entry name" value="Ig-like_fold"/>
</dbReference>
<dbReference type="PROSITE" id="PS50835">
    <property type="entry name" value="IG_LIKE"/>
    <property type="match status" value="7"/>
</dbReference>
<evidence type="ECO:0000256" key="4">
    <source>
        <dbReference type="ARBA" id="ARBA00023180"/>
    </source>
</evidence>
<dbReference type="InterPro" id="IPR036179">
    <property type="entry name" value="Ig-like_dom_sf"/>
</dbReference>
<feature type="domain" description="Ig-like" evidence="6">
    <location>
        <begin position="132"/>
        <end position="216"/>
    </location>
</feature>
<keyword evidence="2" id="KW-0472">Membrane</keyword>
<comment type="subcellular location">
    <subcellularLocation>
        <location evidence="1">Membrane</location>
        <topology evidence="1">Single-pass type I membrane protein</topology>
    </subcellularLocation>
</comment>
<dbReference type="InterPro" id="IPR003598">
    <property type="entry name" value="Ig_sub2"/>
</dbReference>
<dbReference type="SMART" id="SM00409">
    <property type="entry name" value="IG"/>
    <property type="match status" value="6"/>
</dbReference>
<dbReference type="EMBL" id="UYJE01002198">
    <property type="protein sequence ID" value="VDI08557.1"/>
    <property type="molecule type" value="Genomic_DNA"/>
</dbReference>
<dbReference type="GO" id="GO:0050839">
    <property type="term" value="F:cell adhesion molecule binding"/>
    <property type="evidence" value="ECO:0007669"/>
    <property type="project" value="TreeGrafter"/>
</dbReference>
<proteinExistence type="predicted"/>
<feature type="domain" description="Ig-like" evidence="6">
    <location>
        <begin position="691"/>
        <end position="783"/>
    </location>
</feature>
<dbReference type="InterPro" id="IPR051275">
    <property type="entry name" value="Cell_adhesion_signaling"/>
</dbReference>
<dbReference type="Proteomes" id="UP000596742">
    <property type="component" value="Unassembled WGS sequence"/>
</dbReference>
<accession>A0A8B6CTD5</accession>
<organism evidence="8 9">
    <name type="scientific">Mytilus galloprovincialis</name>
    <name type="common">Mediterranean mussel</name>
    <dbReference type="NCBI Taxonomy" id="29158"/>
    <lineage>
        <taxon>Eukaryota</taxon>
        <taxon>Metazoa</taxon>
        <taxon>Spiralia</taxon>
        <taxon>Lophotrochozoa</taxon>
        <taxon>Mollusca</taxon>
        <taxon>Bivalvia</taxon>
        <taxon>Autobranchia</taxon>
        <taxon>Pteriomorphia</taxon>
        <taxon>Mytilida</taxon>
        <taxon>Mytiloidea</taxon>
        <taxon>Mytilidae</taxon>
        <taxon>Mytilinae</taxon>
        <taxon>Mytilus</taxon>
    </lineage>
</organism>
<gene>
    <name evidence="8" type="ORF">MGAL_10B091715</name>
</gene>
<feature type="domain" description="Ig-like" evidence="6">
    <location>
        <begin position="228"/>
        <end position="309"/>
    </location>
</feature>
<evidence type="ECO:0000259" key="6">
    <source>
        <dbReference type="PROSITE" id="PS50835"/>
    </source>
</evidence>
<evidence type="ECO:0008006" key="10">
    <source>
        <dbReference type="Google" id="ProtNLM"/>
    </source>
</evidence>
<evidence type="ECO:0000256" key="3">
    <source>
        <dbReference type="ARBA" id="ARBA00023157"/>
    </source>
</evidence>
<keyword evidence="3" id="KW-1015">Disulfide bond</keyword>
<dbReference type="PANTHER" id="PTHR11640">
    <property type="entry name" value="NEPHRIN"/>
    <property type="match status" value="1"/>
</dbReference>
<reference evidence="8" key="1">
    <citation type="submission" date="2018-11" db="EMBL/GenBank/DDBJ databases">
        <authorList>
            <person name="Alioto T."/>
            <person name="Alioto T."/>
        </authorList>
    </citation>
    <scope>NUCLEOTIDE SEQUENCE</scope>
</reference>
<dbReference type="InterPro" id="IPR003961">
    <property type="entry name" value="FN3_dom"/>
</dbReference>
<keyword evidence="4" id="KW-0325">Glycoprotein</keyword>
<dbReference type="GO" id="GO:0098609">
    <property type="term" value="P:cell-cell adhesion"/>
    <property type="evidence" value="ECO:0007669"/>
    <property type="project" value="TreeGrafter"/>
</dbReference>
<keyword evidence="9" id="KW-1185">Reference proteome</keyword>
<feature type="domain" description="Ig-like" evidence="6">
    <location>
        <begin position="599"/>
        <end position="684"/>
    </location>
</feature>
<feature type="domain" description="Ig-like" evidence="6">
    <location>
        <begin position="509"/>
        <end position="587"/>
    </location>
</feature>
<comment type="caution">
    <text evidence="8">The sequence shown here is derived from an EMBL/GenBank/DDBJ whole genome shotgun (WGS) entry which is preliminary data.</text>
</comment>
<dbReference type="PROSITE" id="PS50853">
    <property type="entry name" value="FN3"/>
    <property type="match status" value="1"/>
</dbReference>
<feature type="domain" description="Fibronectin type-III" evidence="7">
    <location>
        <begin position="880"/>
        <end position="978"/>
    </location>
</feature>
<dbReference type="SUPFAM" id="SSF48726">
    <property type="entry name" value="Immunoglobulin"/>
    <property type="match status" value="8"/>
</dbReference>
<sequence length="999" mass="111172">MHPATPARVLLSEELTLMCKTKIQKDWRSTSFYDETYQNGHSSILLFNKVSDGSCKINVDANSGYNASCDSSKGEFNLTILSVGDQYHNRFIRCEVQFGNGTRSDKHSSANSTIYVRVLVSNVLLSNNTIIGDVTRDVNIKCKATSRPAAEISWVKINAEGISKDISLSSVSSILDGTTGYTVTSVLTYKYNIEDNMGQLYCRADNVISARNSSVAMLKIYYPPPIDPTIQQTPNRPVNAGERVVLACSVSGGHPLPALTWNCSGNITDRTSGRTVFHTVVFMSAKEDNGKICACLATHPVTSYRPVVSLKLDVNFLPDTLPVIDQVPTGAVDTNSSIMLKCTVKGGKPLAILTWNCTGNITTNTSEDTSFSIVEFSVTKHNHGMVCICLATHSIASYQHTARHIVNVIYPPDDNPYTEQAIPGPIDTGKSVTLKCTAVGGNPLASLSWDCAGITSNISTNTKSILSVEFTVDKNYNSKLCTCHATHPIKSYSPISKHELIVYYPPTKPSLTYSFDMPWLEGNITEIKCISVAGNPKSTFEWTSNEMRFTENKSMLTIGPLVGDDNGKAIKCLVKNDYTIRNRIILTSDLLYMDVEYSPEIKVEKSIVYAVEGYNKSIACFALGHPFPEVQWFLNDIARTESHLNVSFLQLKDIDRVVHHKKYKCRAVSKSPKYGLLKSELTIEIFVYYTPNITSLKAVSGNITPENDSTTLRCQVDSNPKANITWVFVSNQTELQSDYNVSDSNFTILTTSCQHYGTYQCQAINTVNGIMTSDIQQTELRVKCAPRIDHRQHDLLNRIAVEVNSPVNITLYLIAYPKPQMRWIFKNNEVNSTSISNGITNILKLYIPRLAANQFGEYILYVQNAAGSMIKYVTFIKKGKPISPSDVFVVCKITTASFHWKSEFNGGLTQYFHIQFWDKENNANRKTTENITDTGELTTLQYTLKNLQSNLAYRFRILSTNFYGTSSSNVVECKTDSEGKLCFSLIKTIIQNIVQHIHI</sequence>
<dbReference type="SMART" id="SM00408">
    <property type="entry name" value="IGc2"/>
    <property type="match status" value="4"/>
</dbReference>
<feature type="domain" description="Ig-like" evidence="6">
    <location>
        <begin position="416"/>
        <end position="496"/>
    </location>
</feature>
<evidence type="ECO:0000256" key="5">
    <source>
        <dbReference type="ARBA" id="ARBA00023319"/>
    </source>
</evidence>
<dbReference type="AlphaFoldDB" id="A0A8B6CTD5"/>
<dbReference type="OrthoDB" id="6113407at2759"/>
<feature type="domain" description="Ig-like" evidence="6">
    <location>
        <begin position="318"/>
        <end position="407"/>
    </location>
</feature>
<dbReference type="CDD" id="cd00063">
    <property type="entry name" value="FN3"/>
    <property type="match status" value="1"/>
</dbReference>
<dbReference type="PANTHER" id="PTHR11640:SF136">
    <property type="entry name" value="NEPHRIN"/>
    <property type="match status" value="1"/>
</dbReference>
<dbReference type="CDD" id="cd00096">
    <property type="entry name" value="Ig"/>
    <property type="match status" value="1"/>
</dbReference>
<evidence type="ECO:0000313" key="9">
    <source>
        <dbReference type="Proteomes" id="UP000596742"/>
    </source>
</evidence>
<evidence type="ECO:0000313" key="8">
    <source>
        <dbReference type="EMBL" id="VDI08557.1"/>
    </source>
</evidence>
<dbReference type="SUPFAM" id="SSF49265">
    <property type="entry name" value="Fibronectin type III"/>
    <property type="match status" value="1"/>
</dbReference>
<dbReference type="InterPro" id="IPR036116">
    <property type="entry name" value="FN3_sf"/>
</dbReference>
<evidence type="ECO:0000256" key="1">
    <source>
        <dbReference type="ARBA" id="ARBA00004479"/>
    </source>
</evidence>
<dbReference type="InterPro" id="IPR003599">
    <property type="entry name" value="Ig_sub"/>
</dbReference>
<evidence type="ECO:0000256" key="2">
    <source>
        <dbReference type="ARBA" id="ARBA00023136"/>
    </source>
</evidence>
<dbReference type="Pfam" id="PF13927">
    <property type="entry name" value="Ig_3"/>
    <property type="match status" value="1"/>
</dbReference>
<protein>
    <recommendedName>
        <fullName evidence="10">Hemicentin-1-like</fullName>
    </recommendedName>
</protein>
<name>A0A8B6CTD5_MYTGA</name>
<dbReference type="Gene3D" id="2.60.40.10">
    <property type="entry name" value="Immunoglobulins"/>
    <property type="match status" value="8"/>
</dbReference>
<evidence type="ECO:0000259" key="7">
    <source>
        <dbReference type="PROSITE" id="PS50853"/>
    </source>
</evidence>
<dbReference type="InterPro" id="IPR007110">
    <property type="entry name" value="Ig-like_dom"/>
</dbReference>